<proteinExistence type="predicted"/>
<feature type="region of interest" description="Disordered" evidence="1">
    <location>
        <begin position="111"/>
        <end position="141"/>
    </location>
</feature>
<dbReference type="Proteomes" id="UP000745663">
    <property type="component" value="Unassembled WGS sequence"/>
</dbReference>
<evidence type="ECO:0000313" key="4">
    <source>
        <dbReference type="Proteomes" id="UP000745663"/>
    </source>
</evidence>
<gene>
    <name evidence="3" type="ORF">H8F21_26990</name>
</gene>
<dbReference type="RefSeq" id="WP_203585697.1">
    <property type="nucleotide sequence ID" value="NZ_JACOPV010000023.1"/>
</dbReference>
<organism evidence="3 4">
    <name type="scientific">Pseudomonas arcuscaelestis</name>
    <dbReference type="NCBI Taxonomy" id="2710591"/>
    <lineage>
        <taxon>Bacteria</taxon>
        <taxon>Pseudomonadati</taxon>
        <taxon>Pseudomonadota</taxon>
        <taxon>Gammaproteobacteria</taxon>
        <taxon>Pseudomonadales</taxon>
        <taxon>Pseudomonadaceae</taxon>
        <taxon>Pseudomonas</taxon>
    </lineage>
</organism>
<comment type="caution">
    <text evidence="3">The sequence shown here is derived from an EMBL/GenBank/DDBJ whole genome shotgun (WGS) entry which is preliminary data.</text>
</comment>
<evidence type="ECO:0000313" key="3">
    <source>
        <dbReference type="EMBL" id="MBM5461212.1"/>
    </source>
</evidence>
<evidence type="ECO:0000256" key="2">
    <source>
        <dbReference type="SAM" id="SignalP"/>
    </source>
</evidence>
<keyword evidence="2" id="KW-0732">Signal</keyword>
<feature type="chain" id="PRO_5045283790" evidence="2">
    <location>
        <begin position="19"/>
        <end position="141"/>
    </location>
</feature>
<reference evidence="3 4" key="1">
    <citation type="submission" date="2020-08" db="EMBL/GenBank/DDBJ databases">
        <title>Description of novel Pseudomonas species.</title>
        <authorList>
            <person name="Duman M."/>
            <person name="Mulet M."/>
            <person name="Altun S."/>
            <person name="Saticioglu I.B."/>
            <person name="Lalucat J."/>
            <person name="Garcia-Valdes E."/>
        </authorList>
    </citation>
    <scope>NUCLEOTIDE SEQUENCE [LARGE SCALE GENOMIC DNA]</scope>
    <source>
        <strain evidence="3 4">P66</strain>
    </source>
</reference>
<protein>
    <submittedName>
        <fullName evidence="3">Uncharacterized protein</fullName>
    </submittedName>
</protein>
<accession>A0ABS2C5Q7</accession>
<feature type="compositionally biased region" description="Acidic residues" evidence="1">
    <location>
        <begin position="131"/>
        <end position="141"/>
    </location>
</feature>
<dbReference type="EMBL" id="JACOPV010000023">
    <property type="protein sequence ID" value="MBM5461212.1"/>
    <property type="molecule type" value="Genomic_DNA"/>
</dbReference>
<sequence>MLRATVLLIAFAFGPALAQDSVQDAVGSKVIALGEVEEYSCPGLGIYDCSNWPASLYRFKDQNVCFTFNEVCDFECAAMLVEKNAEQSILLVGSRYGDKILKAAGQVKECPESYSSKPQSAGGRQFRSDGEADAVLDEQPN</sequence>
<keyword evidence="4" id="KW-1185">Reference proteome</keyword>
<name>A0ABS2C5Q7_9PSED</name>
<evidence type="ECO:0000256" key="1">
    <source>
        <dbReference type="SAM" id="MobiDB-lite"/>
    </source>
</evidence>
<feature type="signal peptide" evidence="2">
    <location>
        <begin position="1"/>
        <end position="18"/>
    </location>
</feature>